<evidence type="ECO:0000313" key="3">
    <source>
        <dbReference type="EMBL" id="KAK7456406.1"/>
    </source>
</evidence>
<feature type="compositionally biased region" description="Basic and acidic residues" evidence="1">
    <location>
        <begin position="60"/>
        <end position="75"/>
    </location>
</feature>
<feature type="chain" id="PRO_5047523267" description="Secreted protein" evidence="2">
    <location>
        <begin position="23"/>
        <end position="87"/>
    </location>
</feature>
<accession>A0ABR1JBV1</accession>
<name>A0ABR1JBV1_9AGAR</name>
<sequence length="87" mass="9588">MVCVSTLAICALAARVSNVCTCASDCKIFDSGTPRSEIISKKWDFPSLHQEVDNVAGGSRLRDSDRRMEMEREVNSYEEDGAAQISE</sequence>
<keyword evidence="4" id="KW-1185">Reference proteome</keyword>
<comment type="caution">
    <text evidence="3">The sequence shown here is derived from an EMBL/GenBank/DDBJ whole genome shotgun (WGS) entry which is preliminary data.</text>
</comment>
<dbReference type="Proteomes" id="UP001498398">
    <property type="component" value="Unassembled WGS sequence"/>
</dbReference>
<keyword evidence="2" id="KW-0732">Signal</keyword>
<proteinExistence type="predicted"/>
<organism evidence="3 4">
    <name type="scientific">Marasmiellus scandens</name>
    <dbReference type="NCBI Taxonomy" id="2682957"/>
    <lineage>
        <taxon>Eukaryota</taxon>
        <taxon>Fungi</taxon>
        <taxon>Dikarya</taxon>
        <taxon>Basidiomycota</taxon>
        <taxon>Agaricomycotina</taxon>
        <taxon>Agaricomycetes</taxon>
        <taxon>Agaricomycetidae</taxon>
        <taxon>Agaricales</taxon>
        <taxon>Marasmiineae</taxon>
        <taxon>Omphalotaceae</taxon>
        <taxon>Marasmiellus</taxon>
    </lineage>
</organism>
<evidence type="ECO:0000313" key="4">
    <source>
        <dbReference type="Proteomes" id="UP001498398"/>
    </source>
</evidence>
<reference evidence="3 4" key="1">
    <citation type="submission" date="2024-01" db="EMBL/GenBank/DDBJ databases">
        <title>A draft genome for the cacao thread blight pathogen Marasmiellus scandens.</title>
        <authorList>
            <person name="Baruah I.K."/>
            <person name="Leung J."/>
            <person name="Bukari Y."/>
            <person name="Amoako-Attah I."/>
            <person name="Meinhardt L.W."/>
            <person name="Bailey B.A."/>
            <person name="Cohen S.P."/>
        </authorList>
    </citation>
    <scope>NUCLEOTIDE SEQUENCE [LARGE SCALE GENOMIC DNA]</scope>
    <source>
        <strain evidence="3 4">GH-19</strain>
    </source>
</reference>
<feature type="signal peptide" evidence="2">
    <location>
        <begin position="1"/>
        <end position="22"/>
    </location>
</feature>
<dbReference type="EMBL" id="JBANRG010000021">
    <property type="protein sequence ID" value="KAK7456406.1"/>
    <property type="molecule type" value="Genomic_DNA"/>
</dbReference>
<protein>
    <recommendedName>
        <fullName evidence="5">Secreted protein</fullName>
    </recommendedName>
</protein>
<evidence type="ECO:0000256" key="1">
    <source>
        <dbReference type="SAM" id="MobiDB-lite"/>
    </source>
</evidence>
<feature type="region of interest" description="Disordered" evidence="1">
    <location>
        <begin position="59"/>
        <end position="87"/>
    </location>
</feature>
<evidence type="ECO:0000256" key="2">
    <source>
        <dbReference type="SAM" id="SignalP"/>
    </source>
</evidence>
<gene>
    <name evidence="3" type="ORF">VKT23_010654</name>
</gene>
<evidence type="ECO:0008006" key="5">
    <source>
        <dbReference type="Google" id="ProtNLM"/>
    </source>
</evidence>